<feature type="compositionally biased region" description="Polar residues" evidence="1">
    <location>
        <begin position="155"/>
        <end position="172"/>
    </location>
</feature>
<comment type="caution">
    <text evidence="2">The sequence shown here is derived from an EMBL/GenBank/DDBJ whole genome shotgun (WGS) entry which is preliminary data.</text>
</comment>
<feature type="compositionally biased region" description="Polar residues" evidence="1">
    <location>
        <begin position="18"/>
        <end position="56"/>
    </location>
</feature>
<dbReference type="Proteomes" id="UP000626092">
    <property type="component" value="Unassembled WGS sequence"/>
</dbReference>
<keyword evidence="3" id="KW-1185">Reference proteome</keyword>
<feature type="compositionally biased region" description="Basic residues" evidence="1">
    <location>
        <begin position="63"/>
        <end position="74"/>
    </location>
</feature>
<feature type="region of interest" description="Disordered" evidence="1">
    <location>
        <begin position="1"/>
        <end position="74"/>
    </location>
</feature>
<feature type="compositionally biased region" description="Low complexity" evidence="1">
    <location>
        <begin position="1"/>
        <end position="17"/>
    </location>
</feature>
<feature type="compositionally biased region" description="Basic and acidic residues" evidence="1">
    <location>
        <begin position="173"/>
        <end position="227"/>
    </location>
</feature>
<feature type="region of interest" description="Disordered" evidence="1">
    <location>
        <begin position="142"/>
        <end position="227"/>
    </location>
</feature>
<name>A0A834FWW3_RHOSS</name>
<sequence length="259" mass="29384">MPPGSKKSSASSNSSNSTGTVRNTSAVRVETAATTPTSEIMTSTPLTVASPSTCASASGAPSAKRRRVRGPTRGKRIRRIIAENKEERIPAYVMPEMRAFCGINANKVEMMVATRDKAALSGTPLSAEEISIKCLGESKTKNYIRGFGNGPKPSTYLSKSNSRSARQDQLQKLQRELDLIREEQRREREEEKTRREEEQKQREEEQRQREDKYEEEKRRWEETRRRQDEEWSILLKEMEVFKSFMSQMQNGGRGNMGAG</sequence>
<proteinExistence type="predicted"/>
<organism evidence="2 3">
    <name type="scientific">Rhododendron simsii</name>
    <name type="common">Sims's rhododendron</name>
    <dbReference type="NCBI Taxonomy" id="118357"/>
    <lineage>
        <taxon>Eukaryota</taxon>
        <taxon>Viridiplantae</taxon>
        <taxon>Streptophyta</taxon>
        <taxon>Embryophyta</taxon>
        <taxon>Tracheophyta</taxon>
        <taxon>Spermatophyta</taxon>
        <taxon>Magnoliopsida</taxon>
        <taxon>eudicotyledons</taxon>
        <taxon>Gunneridae</taxon>
        <taxon>Pentapetalae</taxon>
        <taxon>asterids</taxon>
        <taxon>Ericales</taxon>
        <taxon>Ericaceae</taxon>
        <taxon>Ericoideae</taxon>
        <taxon>Rhodoreae</taxon>
        <taxon>Rhododendron</taxon>
    </lineage>
</organism>
<gene>
    <name evidence="2" type="ORF">RHSIM_RhsimUnG0134700</name>
</gene>
<accession>A0A834FWW3</accession>
<evidence type="ECO:0000313" key="3">
    <source>
        <dbReference type="Proteomes" id="UP000626092"/>
    </source>
</evidence>
<dbReference type="OrthoDB" id="1860344at2759"/>
<dbReference type="AlphaFoldDB" id="A0A834FWW3"/>
<reference evidence="2" key="1">
    <citation type="submission" date="2019-11" db="EMBL/GenBank/DDBJ databases">
        <authorList>
            <person name="Liu Y."/>
            <person name="Hou J."/>
            <person name="Li T.-Q."/>
            <person name="Guan C.-H."/>
            <person name="Wu X."/>
            <person name="Wu H.-Z."/>
            <person name="Ling F."/>
            <person name="Zhang R."/>
            <person name="Shi X.-G."/>
            <person name="Ren J.-P."/>
            <person name="Chen E.-F."/>
            <person name="Sun J.-M."/>
        </authorList>
    </citation>
    <scope>NUCLEOTIDE SEQUENCE</scope>
    <source>
        <strain evidence="2">Adult_tree_wgs_1</strain>
        <tissue evidence="2">Leaves</tissue>
    </source>
</reference>
<evidence type="ECO:0000313" key="2">
    <source>
        <dbReference type="EMBL" id="KAF7113348.1"/>
    </source>
</evidence>
<protein>
    <submittedName>
        <fullName evidence="2">Uncharacterized protein</fullName>
    </submittedName>
</protein>
<evidence type="ECO:0000256" key="1">
    <source>
        <dbReference type="SAM" id="MobiDB-lite"/>
    </source>
</evidence>
<dbReference type="EMBL" id="WJXA01000297">
    <property type="protein sequence ID" value="KAF7113348.1"/>
    <property type="molecule type" value="Genomic_DNA"/>
</dbReference>